<comment type="caution">
    <text evidence="4">The sequence shown here is derived from an EMBL/GenBank/DDBJ whole genome shotgun (WGS) entry which is preliminary data.</text>
</comment>
<gene>
    <name evidence="4" type="ORF">O7A60_21705</name>
</gene>
<organism evidence="4 5">
    <name type="scientific">Mesorhizobium salmacidum</name>
    <dbReference type="NCBI Taxonomy" id="3015171"/>
    <lineage>
        <taxon>Bacteria</taxon>
        <taxon>Pseudomonadati</taxon>
        <taxon>Pseudomonadota</taxon>
        <taxon>Alphaproteobacteria</taxon>
        <taxon>Hyphomicrobiales</taxon>
        <taxon>Phyllobacteriaceae</taxon>
        <taxon>Mesorhizobium</taxon>
    </lineage>
</organism>
<evidence type="ECO:0000313" key="4">
    <source>
        <dbReference type="EMBL" id="MEI9411365.1"/>
    </source>
</evidence>
<evidence type="ECO:0000313" key="5">
    <source>
        <dbReference type="Proteomes" id="UP001387293"/>
    </source>
</evidence>
<dbReference type="InterPro" id="IPR011049">
    <property type="entry name" value="Serralysin-like_metalloprot_C"/>
</dbReference>
<dbReference type="PROSITE" id="PS00330">
    <property type="entry name" value="HEMOLYSIN_CALCIUM"/>
    <property type="match status" value="3"/>
</dbReference>
<feature type="non-terminal residue" evidence="4">
    <location>
        <position position="1"/>
    </location>
</feature>
<dbReference type="Gene3D" id="2.150.10.10">
    <property type="entry name" value="Serralysin-like metalloprotease, C-terminal"/>
    <property type="match status" value="1"/>
</dbReference>
<proteinExistence type="predicted"/>
<protein>
    <submittedName>
        <fullName evidence="4">Ig-like domain-containing protein</fullName>
    </submittedName>
</protein>
<dbReference type="RefSeq" id="WP_337107939.1">
    <property type="nucleotide sequence ID" value="NZ_JAPYKS010000016.1"/>
</dbReference>
<dbReference type="PRINTS" id="PR00313">
    <property type="entry name" value="CABNDNGRPT"/>
</dbReference>
<evidence type="ECO:0000256" key="1">
    <source>
        <dbReference type="ARBA" id="ARBA00004613"/>
    </source>
</evidence>
<dbReference type="InterPro" id="IPR001343">
    <property type="entry name" value="Hemolysn_Ca-bd"/>
</dbReference>
<sequence>TDADNSTATTTFTVAIDDDVPVAQNYTGATFAEGTGAHDIGNAVTLLGIGAGADGLQGTLQGLAFTNQGTTGGTLSIDGAGHLIYSAPASVTSATTVTETFSYTVSDKDGDTVTRQVTFGVSDSGITNVAASANLVVDEDNLATGNNDSAAGDDAQVLGGHISYTLGADALSSVALSVAGTGLTKLDGTAVSTSWDAATHTLTGYGSSTADVVFTITLSNITATGADYTAALNQPVAHPVHDDPSTGAVETAFEDNLGFTVTATVTDADNSTATTTFTVAIDDDVPVALPDTVLGTVTGTVLINVIANDAFGADGVNLTTSVNVATAPTHGTLINNHDGTFSYTPTAGYNGGDSFTYTIIDRDGDASTAAVTIPTIVTNSPPVVLDSHNWMSSDPAQETATGHPDGYPLLVNIPTDPDGNNITVTASSVPTGVYYFDGAYHAVTAGMTLFQTGGINLLDDLVYRPTVTANDMVNLNLSLNVSDGFVTVTENVGIHEVAPSRLPTDTSQIGDGSSPLTSGNDQTQTLMLSQSTINGITNDPHGSTLVIYTDFQKSPFAVPIPVDERNPGAYNDANSAGTQREQEVQVEIVIGGNHFVVVEADTTAAKFEQSWFYDDPATGGTGLMKATVNYDQILLNGNGISLADYLVAHPPTTNDTWTLLYTDNDGGSYQARTVLFNFFTHDPGDPGITVTGNATLPDQIYGTSGHDFLSGDGGNDIIYGGSGNDLIVGGAGADKLTGGVGADTFKLDHLELNIKDIIADYNKGEGDQIDLTALFDKADNVAINNYVQYNSTTHILSVDTSGSGNAANFVDVAQLTNAPATGTINILYDDATHTQQHVTI</sequence>
<evidence type="ECO:0000256" key="2">
    <source>
        <dbReference type="ARBA" id="ARBA00022525"/>
    </source>
</evidence>
<dbReference type="Pfam" id="PF00353">
    <property type="entry name" value="HemolysinCabind"/>
    <property type="match status" value="1"/>
</dbReference>
<accession>A0ABU8L085</accession>
<dbReference type="Gene3D" id="2.60.40.3440">
    <property type="match status" value="1"/>
</dbReference>
<dbReference type="PANTHER" id="PTHR38340:SF1">
    <property type="entry name" value="S-LAYER PROTEIN"/>
    <property type="match status" value="1"/>
</dbReference>
<comment type="subcellular location">
    <subcellularLocation>
        <location evidence="1">Secreted</location>
    </subcellularLocation>
</comment>
<name>A0ABU8L085_9HYPH</name>
<dbReference type="NCBIfam" id="TIGR03661">
    <property type="entry name" value="T1SS_VCA0849"/>
    <property type="match status" value="1"/>
</dbReference>
<dbReference type="InterPro" id="IPR050557">
    <property type="entry name" value="RTX_toxin/Mannuronan_C5-epim"/>
</dbReference>
<dbReference type="PANTHER" id="PTHR38340">
    <property type="entry name" value="S-LAYER PROTEIN"/>
    <property type="match status" value="1"/>
</dbReference>
<reference evidence="4 5" key="1">
    <citation type="submission" date="2022-12" db="EMBL/GenBank/DDBJ databases">
        <authorList>
            <person name="Muema E."/>
        </authorList>
    </citation>
    <scope>NUCLEOTIDE SEQUENCE [LARGE SCALE GENOMIC DNA]</scope>
    <source>
        <strain evidence="5">1326</strain>
    </source>
</reference>
<feature type="region of interest" description="Disordered" evidence="3">
    <location>
        <begin position="501"/>
        <end position="520"/>
    </location>
</feature>
<evidence type="ECO:0000256" key="3">
    <source>
        <dbReference type="SAM" id="MobiDB-lite"/>
    </source>
</evidence>
<dbReference type="InterPro" id="IPR019960">
    <property type="entry name" value="T1SS_VCA0849"/>
</dbReference>
<dbReference type="EMBL" id="JAPYKS010000016">
    <property type="protein sequence ID" value="MEI9411365.1"/>
    <property type="molecule type" value="Genomic_DNA"/>
</dbReference>
<dbReference type="Proteomes" id="UP001387293">
    <property type="component" value="Unassembled WGS sequence"/>
</dbReference>
<keyword evidence="5" id="KW-1185">Reference proteome</keyword>
<dbReference type="SUPFAM" id="SSF51120">
    <property type="entry name" value="beta-Roll"/>
    <property type="match status" value="1"/>
</dbReference>
<dbReference type="Pfam" id="PF17963">
    <property type="entry name" value="Big_9"/>
    <property type="match status" value="2"/>
</dbReference>
<keyword evidence="2" id="KW-0964">Secreted</keyword>
<dbReference type="InterPro" id="IPR018511">
    <property type="entry name" value="Hemolysin-typ_Ca-bd_CS"/>
</dbReference>
<feature type="compositionally biased region" description="Polar residues" evidence="3">
    <location>
        <begin position="503"/>
        <end position="520"/>
    </location>
</feature>